<evidence type="ECO:0000313" key="2">
    <source>
        <dbReference type="EMBL" id="KAF2865787.1"/>
    </source>
</evidence>
<protein>
    <submittedName>
        <fullName evidence="2">Uncharacterized protein</fullName>
    </submittedName>
</protein>
<organism evidence="2 3">
    <name type="scientific">Massariosphaeria phaeospora</name>
    <dbReference type="NCBI Taxonomy" id="100035"/>
    <lineage>
        <taxon>Eukaryota</taxon>
        <taxon>Fungi</taxon>
        <taxon>Dikarya</taxon>
        <taxon>Ascomycota</taxon>
        <taxon>Pezizomycotina</taxon>
        <taxon>Dothideomycetes</taxon>
        <taxon>Pleosporomycetidae</taxon>
        <taxon>Pleosporales</taxon>
        <taxon>Pleosporales incertae sedis</taxon>
        <taxon>Massariosphaeria</taxon>
    </lineage>
</organism>
<dbReference type="PROSITE" id="PS51257">
    <property type="entry name" value="PROKAR_LIPOPROTEIN"/>
    <property type="match status" value="1"/>
</dbReference>
<dbReference type="AlphaFoldDB" id="A0A7C8I6N9"/>
<keyword evidence="1" id="KW-0472">Membrane</keyword>
<dbReference type="EMBL" id="JAADJZ010000031">
    <property type="protein sequence ID" value="KAF2865787.1"/>
    <property type="molecule type" value="Genomic_DNA"/>
</dbReference>
<sequence length="91" mass="10676">MEKFLCVFSLLGFACRGMGSVPFDVLMAWHVWRIVWAGPFYWLELLYLHARNALMLPPCPCPVLEFFFVLVSCCICICRCYFFMYVKSINT</sequence>
<evidence type="ECO:0000256" key="1">
    <source>
        <dbReference type="SAM" id="Phobius"/>
    </source>
</evidence>
<comment type="caution">
    <text evidence="2">The sequence shown here is derived from an EMBL/GenBank/DDBJ whole genome shotgun (WGS) entry which is preliminary data.</text>
</comment>
<evidence type="ECO:0000313" key="3">
    <source>
        <dbReference type="Proteomes" id="UP000481861"/>
    </source>
</evidence>
<accession>A0A7C8I6N9</accession>
<name>A0A7C8I6N9_9PLEO</name>
<reference evidence="2 3" key="1">
    <citation type="submission" date="2020-01" db="EMBL/GenBank/DDBJ databases">
        <authorList>
            <consortium name="DOE Joint Genome Institute"/>
            <person name="Haridas S."/>
            <person name="Albert R."/>
            <person name="Binder M."/>
            <person name="Bloem J."/>
            <person name="Labutti K."/>
            <person name="Salamov A."/>
            <person name="Andreopoulos B."/>
            <person name="Baker S.E."/>
            <person name="Barry K."/>
            <person name="Bills G."/>
            <person name="Bluhm B.H."/>
            <person name="Cannon C."/>
            <person name="Castanera R."/>
            <person name="Culley D.E."/>
            <person name="Daum C."/>
            <person name="Ezra D."/>
            <person name="Gonzalez J.B."/>
            <person name="Henrissat B."/>
            <person name="Kuo A."/>
            <person name="Liang C."/>
            <person name="Lipzen A."/>
            <person name="Lutzoni F."/>
            <person name="Magnuson J."/>
            <person name="Mondo S."/>
            <person name="Nolan M."/>
            <person name="Ohm R."/>
            <person name="Pangilinan J."/>
            <person name="Park H.-J.H."/>
            <person name="Ramirez L."/>
            <person name="Alfaro M."/>
            <person name="Sun H."/>
            <person name="Tritt A."/>
            <person name="Yoshinaga Y."/>
            <person name="Zwiers L.-H.L."/>
            <person name="Turgeon B.G."/>
            <person name="Goodwin S.B."/>
            <person name="Spatafora J.W."/>
            <person name="Crous P.W."/>
            <person name="Grigoriev I.V."/>
        </authorList>
    </citation>
    <scope>NUCLEOTIDE SEQUENCE [LARGE SCALE GENOMIC DNA]</scope>
    <source>
        <strain evidence="2 3">CBS 611.86</strain>
    </source>
</reference>
<dbReference type="Proteomes" id="UP000481861">
    <property type="component" value="Unassembled WGS sequence"/>
</dbReference>
<keyword evidence="1" id="KW-0812">Transmembrane</keyword>
<proteinExistence type="predicted"/>
<gene>
    <name evidence="2" type="ORF">BDV95DRAFT_585896</name>
</gene>
<keyword evidence="1" id="KW-1133">Transmembrane helix</keyword>
<feature type="transmembrane region" description="Helical" evidence="1">
    <location>
        <begin position="62"/>
        <end position="84"/>
    </location>
</feature>
<keyword evidence="3" id="KW-1185">Reference proteome</keyword>